<dbReference type="CDD" id="cd03784">
    <property type="entry name" value="GT1_Gtf-like"/>
    <property type="match status" value="1"/>
</dbReference>
<evidence type="ECO:0000256" key="2">
    <source>
        <dbReference type="ARBA" id="ARBA00022676"/>
    </source>
</evidence>
<dbReference type="PANTHER" id="PTHR11926:SF774">
    <property type="entry name" value="UDP-GLYCOSYLTRANSFERASE 85A1-RELATED"/>
    <property type="match status" value="1"/>
</dbReference>
<evidence type="ECO:0000256" key="3">
    <source>
        <dbReference type="ARBA" id="ARBA00022679"/>
    </source>
</evidence>
<sequence length="495" mass="54524">MSRHHTLTTMGSLGKVSMKPHAVFVPFPTQGHINPLLMLAKLLHYRGFHITFANTEYNHKRLLKSRGSSTTNLDDFQFETIPDGLPPSDGDASQDLAVLNDSTRKTCLGPFRELVAKLNESASEEVPPVSCIVADGVMTFTLEVAKELDIPNVLFWTFGACGFAGFKITVELMKRGIVPFKDPSFLTDGTLDTPVDCIPGPNNLQLKHIPTFIRTTDPNDLMLDIVKSELEATSNASAVIVHTFDELEHETLDAISPYLPPIYAIGPLPLLVAQIPDKTLQSLDYNLWKPDNECIEWLNSKQEGSVVYVNFGSIAVLSPNEILELAFGLADSKKNFLWIIRPDLLVGKSGLLTNEFFDETKDRGLIISWCPQENVLNHPSVGAFLTHCGWNSTIEGIAAGVPFLCFPCLSEQPMNAKFVCDDWGFGIEIGKKSGRDEIANVVKKLMDGENGKVMKKRAKEWKAKALEATTSPNGSSVVNLENVVKILLGKSNILE</sequence>
<proteinExistence type="evidence at transcript level"/>
<dbReference type="SUPFAM" id="SSF53756">
    <property type="entry name" value="UDP-Glycosyltransferase/glycogen phosphorylase"/>
    <property type="match status" value="1"/>
</dbReference>
<dbReference type="Pfam" id="PF26168">
    <property type="entry name" value="Glyco_transf_N"/>
    <property type="match status" value="1"/>
</dbReference>
<dbReference type="FunFam" id="3.40.50.2000:FF:000078">
    <property type="entry name" value="Glycosyltransferase"/>
    <property type="match status" value="1"/>
</dbReference>
<evidence type="ECO:0000256" key="1">
    <source>
        <dbReference type="ARBA" id="ARBA00009995"/>
    </source>
</evidence>
<evidence type="ECO:0000313" key="5">
    <source>
        <dbReference type="EMBL" id="AYC63485.1"/>
    </source>
</evidence>
<reference evidence="5" key="1">
    <citation type="submission" date="2017-09" db="EMBL/GenBank/DDBJ databases">
        <authorList>
            <person name="Kuraoka T."/>
            <person name="Yamamura Y."/>
            <person name="Lee J.-B."/>
        </authorList>
    </citation>
    <scope>NUCLEOTIDE SEQUENCE</scope>
</reference>
<name>A0A5H2Q861_SCODU</name>
<dbReference type="Gene3D" id="3.40.50.2000">
    <property type="entry name" value="Glycogen Phosphorylase B"/>
    <property type="match status" value="2"/>
</dbReference>
<keyword evidence="2" id="KW-0328">Glycosyltransferase</keyword>
<dbReference type="FunFam" id="3.40.50.2000:FF:000055">
    <property type="entry name" value="Glycosyltransferase"/>
    <property type="match status" value="1"/>
</dbReference>
<comment type="similarity">
    <text evidence="1">Belongs to the UDP-glycosyltransferase family.</text>
</comment>
<gene>
    <name evidence="5" type="primary">GT11</name>
</gene>
<dbReference type="PANTHER" id="PTHR11926">
    <property type="entry name" value="GLUCOSYL/GLUCURONOSYL TRANSFERASES"/>
    <property type="match status" value="1"/>
</dbReference>
<evidence type="ECO:0000259" key="4">
    <source>
        <dbReference type="Pfam" id="PF26168"/>
    </source>
</evidence>
<dbReference type="GO" id="GO:0080044">
    <property type="term" value="F:quercetin 7-O-glucosyltransferase activity"/>
    <property type="evidence" value="ECO:0007669"/>
    <property type="project" value="TreeGrafter"/>
</dbReference>
<dbReference type="GO" id="GO:0080043">
    <property type="term" value="F:quercetin 3-O-glucosyltransferase activity"/>
    <property type="evidence" value="ECO:0007669"/>
    <property type="project" value="TreeGrafter"/>
</dbReference>
<protein>
    <submittedName>
        <fullName evidence="5">UDP-glycosyltransferase</fullName>
    </submittedName>
</protein>
<accession>A0A5H2Q861</accession>
<keyword evidence="3 5" id="KW-0808">Transferase</keyword>
<organism evidence="5">
    <name type="scientific">Scoparia dulcis</name>
    <name type="common">Sweet broom</name>
    <name type="synonym">Capraria dulcis</name>
    <dbReference type="NCBI Taxonomy" id="107240"/>
    <lineage>
        <taxon>Eukaryota</taxon>
        <taxon>Viridiplantae</taxon>
        <taxon>Streptophyta</taxon>
        <taxon>Embryophyta</taxon>
        <taxon>Tracheophyta</taxon>
        <taxon>Spermatophyta</taxon>
        <taxon>Magnoliopsida</taxon>
        <taxon>eudicotyledons</taxon>
        <taxon>Gunneridae</taxon>
        <taxon>Pentapetalae</taxon>
        <taxon>asterids</taxon>
        <taxon>lamiids</taxon>
        <taxon>Lamiales</taxon>
        <taxon>Plantaginaceae</taxon>
        <taxon>Gratioleae</taxon>
        <taxon>Scoparia</taxon>
    </lineage>
</organism>
<dbReference type="Pfam" id="PF00201">
    <property type="entry name" value="UDPGT"/>
    <property type="match status" value="1"/>
</dbReference>
<dbReference type="EMBL" id="MG011429">
    <property type="protein sequence ID" value="AYC63485.1"/>
    <property type="molecule type" value="mRNA"/>
</dbReference>
<dbReference type="InterPro" id="IPR058980">
    <property type="entry name" value="Glyco_transf_N"/>
</dbReference>
<feature type="domain" description="Glycosyltransferase N-terminal" evidence="4">
    <location>
        <begin position="23"/>
        <end position="158"/>
    </location>
</feature>
<dbReference type="AlphaFoldDB" id="A0A5H2Q861"/>
<dbReference type="InterPro" id="IPR002213">
    <property type="entry name" value="UDP_glucos_trans"/>
</dbReference>